<dbReference type="AlphaFoldDB" id="A0A846MSQ0"/>
<reference evidence="2 3" key="1">
    <citation type="submission" date="2020-03" db="EMBL/GenBank/DDBJ databases">
        <title>Genomic Encyclopedia of Type Strains, Phase IV (KMG-IV): sequencing the most valuable type-strain genomes for metagenomic binning, comparative biology and taxonomic classification.</title>
        <authorList>
            <person name="Goeker M."/>
        </authorList>
    </citation>
    <scope>NUCLEOTIDE SEQUENCE [LARGE SCALE GENOMIC DNA]</scope>
    <source>
        <strain evidence="2 3">DSM 5718</strain>
    </source>
</reference>
<accession>A0A846MSQ0</accession>
<feature type="compositionally biased region" description="Polar residues" evidence="1">
    <location>
        <begin position="67"/>
        <end position="80"/>
    </location>
</feature>
<protein>
    <submittedName>
        <fullName evidence="2">Uncharacterized protein</fullName>
    </submittedName>
</protein>
<comment type="caution">
    <text evidence="2">The sequence shown here is derived from an EMBL/GenBank/DDBJ whole genome shotgun (WGS) entry which is preliminary data.</text>
</comment>
<gene>
    <name evidence="2" type="ORF">FHS56_001790</name>
</gene>
<feature type="region of interest" description="Disordered" evidence="1">
    <location>
        <begin position="208"/>
        <end position="299"/>
    </location>
</feature>
<keyword evidence="3" id="KW-1185">Reference proteome</keyword>
<dbReference type="EMBL" id="JAASRN010000002">
    <property type="protein sequence ID" value="NIK74277.1"/>
    <property type="molecule type" value="Genomic_DNA"/>
</dbReference>
<proteinExistence type="predicted"/>
<feature type="region of interest" description="Disordered" evidence="1">
    <location>
        <begin position="67"/>
        <end position="99"/>
    </location>
</feature>
<evidence type="ECO:0000313" key="2">
    <source>
        <dbReference type="EMBL" id="NIK74277.1"/>
    </source>
</evidence>
<name>A0A846MSQ0_9BACT</name>
<feature type="compositionally biased region" description="Low complexity" evidence="1">
    <location>
        <begin position="273"/>
        <end position="290"/>
    </location>
</feature>
<evidence type="ECO:0000256" key="1">
    <source>
        <dbReference type="SAM" id="MobiDB-lite"/>
    </source>
</evidence>
<dbReference type="RefSeq" id="WP_166919802.1">
    <property type="nucleotide sequence ID" value="NZ_JAASRN010000002.1"/>
</dbReference>
<dbReference type="Proteomes" id="UP000537126">
    <property type="component" value="Unassembled WGS sequence"/>
</dbReference>
<evidence type="ECO:0000313" key="3">
    <source>
        <dbReference type="Proteomes" id="UP000537126"/>
    </source>
</evidence>
<feature type="compositionally biased region" description="Polar residues" evidence="1">
    <location>
        <begin position="213"/>
        <end position="267"/>
    </location>
</feature>
<sequence length="299" mass="34851">MKRPLLLMIALLALLWLSGCSSELYQPVSHEVDDIYYLPTADAEPAISASRNQNLSKVYIEETKPSSGIINPDYQPNSDAASRPGYYQPSESRLAPENNPYRDEFSAYRQGYQDGFQDAYWQMNTWGAPFMGNPWYSPYGGWNSFYYGPAWGWGGSWGMPLVWGNSWRYSPWSYWGWYRNCWNCWYGNRIYVITPNYERSRTYYAPRQHLTPRGTTFQQQTPRSTINTPPVQQNQSRQGRTRYTTTPQEKPTYTPRYRNNNIQQDQMNPRYRSNPTPSVPSYNPSYSPSRSGGGRSRPR</sequence>
<organism evidence="2 3">
    <name type="scientific">Thermonema lapsum</name>
    <dbReference type="NCBI Taxonomy" id="28195"/>
    <lineage>
        <taxon>Bacteria</taxon>
        <taxon>Pseudomonadati</taxon>
        <taxon>Bacteroidota</taxon>
        <taxon>Cytophagia</taxon>
        <taxon>Cytophagales</taxon>
        <taxon>Thermonemataceae</taxon>
        <taxon>Thermonema</taxon>
    </lineage>
</organism>
<dbReference type="PROSITE" id="PS51257">
    <property type="entry name" value="PROKAR_LIPOPROTEIN"/>
    <property type="match status" value="1"/>
</dbReference>